<evidence type="ECO:0000256" key="1">
    <source>
        <dbReference type="ARBA" id="ARBA00006754"/>
    </source>
</evidence>
<dbReference type="Proteomes" id="UP000199695">
    <property type="component" value="Unassembled WGS sequence"/>
</dbReference>
<dbReference type="AlphaFoldDB" id="A0A1H8IKD3"/>
<accession>A0A1H8IKD3</accession>
<dbReference type="Pfam" id="PF17853">
    <property type="entry name" value="GGDEF_2"/>
    <property type="match status" value="1"/>
</dbReference>
<dbReference type="InterPro" id="IPR051448">
    <property type="entry name" value="CdaR-like_regulators"/>
</dbReference>
<dbReference type="InterPro" id="IPR041522">
    <property type="entry name" value="CdaR_GGDEF"/>
</dbReference>
<protein>
    <submittedName>
        <fullName evidence="5">Purine catabolism regulatory protein</fullName>
    </submittedName>
</protein>
<dbReference type="Gene3D" id="3.30.450.40">
    <property type="match status" value="1"/>
</dbReference>
<comment type="similarity">
    <text evidence="1">Belongs to the CdaR family.</text>
</comment>
<dbReference type="STRING" id="1173111.SAMN05444955_11824"/>
<feature type="domain" description="CdaR GGDEF-like" evidence="4">
    <location>
        <begin position="294"/>
        <end position="417"/>
    </location>
</feature>
<evidence type="ECO:0000259" key="2">
    <source>
        <dbReference type="Pfam" id="PF07905"/>
    </source>
</evidence>
<feature type="domain" description="PucR C-terminal helix-turn-helix" evidence="3">
    <location>
        <begin position="469"/>
        <end position="527"/>
    </location>
</feature>
<dbReference type="OrthoDB" id="142218at2"/>
<dbReference type="InterPro" id="IPR025736">
    <property type="entry name" value="PucR_C-HTH_dom"/>
</dbReference>
<dbReference type="InterPro" id="IPR029016">
    <property type="entry name" value="GAF-like_dom_sf"/>
</dbReference>
<dbReference type="EMBL" id="FOCQ01000018">
    <property type="protein sequence ID" value="SEN69143.1"/>
    <property type="molecule type" value="Genomic_DNA"/>
</dbReference>
<evidence type="ECO:0000259" key="3">
    <source>
        <dbReference type="Pfam" id="PF13556"/>
    </source>
</evidence>
<organism evidence="5 6">
    <name type="scientific">Lihuaxuella thermophila</name>
    <dbReference type="NCBI Taxonomy" id="1173111"/>
    <lineage>
        <taxon>Bacteria</taxon>
        <taxon>Bacillati</taxon>
        <taxon>Bacillota</taxon>
        <taxon>Bacilli</taxon>
        <taxon>Bacillales</taxon>
        <taxon>Thermoactinomycetaceae</taxon>
        <taxon>Lihuaxuella</taxon>
    </lineage>
</organism>
<keyword evidence="6" id="KW-1185">Reference proteome</keyword>
<dbReference type="InterPro" id="IPR012914">
    <property type="entry name" value="PucR_dom"/>
</dbReference>
<reference evidence="5 6" key="1">
    <citation type="submission" date="2016-10" db="EMBL/GenBank/DDBJ databases">
        <authorList>
            <person name="de Groot N.N."/>
        </authorList>
    </citation>
    <scope>NUCLEOTIDE SEQUENCE [LARGE SCALE GENOMIC DNA]</scope>
    <source>
        <strain evidence="5 6">DSM 46701</strain>
    </source>
</reference>
<evidence type="ECO:0000313" key="6">
    <source>
        <dbReference type="Proteomes" id="UP000199695"/>
    </source>
</evidence>
<dbReference type="Pfam" id="PF07905">
    <property type="entry name" value="PucR"/>
    <property type="match status" value="1"/>
</dbReference>
<feature type="domain" description="Purine catabolism PurC-like" evidence="2">
    <location>
        <begin position="7"/>
        <end position="126"/>
    </location>
</feature>
<evidence type="ECO:0000313" key="5">
    <source>
        <dbReference type="EMBL" id="SEN69143.1"/>
    </source>
</evidence>
<name>A0A1H8IKD3_9BACL</name>
<sequence length="533" mass="61624">MAISIQEALQLPVMKRTRLVAGHQGVHHPIKWVTIVEVLEDIHRLQEGEFLITTGYGLMESEQKRNEFHKLLSMKKLSGVAIYTGFYLREIPDSFIELANRHALPLIEIPTDINFSMITKAILEQIVNNQMQSLEYSLSIHKQFTQLVLGSQGDAPITKTLSSLIQGSIILFNEFLEISHRYLIHDWIECLDDMRVKIKHREIEPVQTLQERVELQEQNVMIVIHPIIANEVNFGYIMAIKEKDEWQELDYIAIEHAATVYAIEYLMLKAVEETKIRLQGDFLEEIFNQNFKSESKTLERGKKLGFNLALNQAVLHIQFPAAKEKGYYLSQIISQIMKQKGRQAILQGKMDSVIVLTEVVAGRAQQAKKETIELAELILDRWNRLDPDEPLKIGIGRAYRNLRQLTQSAREAEYALHYSKLLAKSKPVIHYDDLGLYHLLIHMRESGVNLQQFYEEHLGGLIHRKGTDLLYTLETFLMHNQNIQNTAAELFIHRHTLKYRLKQIEKITGLNLQSADDRMKLQLALMAYKLSNV</sequence>
<dbReference type="InterPro" id="IPR042070">
    <property type="entry name" value="PucR_C-HTH_sf"/>
</dbReference>
<dbReference type="PANTHER" id="PTHR33744:SF1">
    <property type="entry name" value="DNA-BINDING TRANSCRIPTIONAL ACTIVATOR ADER"/>
    <property type="match status" value="1"/>
</dbReference>
<proteinExistence type="inferred from homology"/>
<dbReference type="RefSeq" id="WP_089972241.1">
    <property type="nucleotide sequence ID" value="NZ_FOCQ01000018.1"/>
</dbReference>
<gene>
    <name evidence="5" type="ORF">SAMN05444955_11824</name>
</gene>
<dbReference type="Pfam" id="PF13556">
    <property type="entry name" value="HTH_30"/>
    <property type="match status" value="1"/>
</dbReference>
<dbReference type="PANTHER" id="PTHR33744">
    <property type="entry name" value="CARBOHYDRATE DIACID REGULATOR"/>
    <property type="match status" value="1"/>
</dbReference>
<dbReference type="Gene3D" id="1.10.10.2840">
    <property type="entry name" value="PucR C-terminal helix-turn-helix domain"/>
    <property type="match status" value="1"/>
</dbReference>
<evidence type="ECO:0000259" key="4">
    <source>
        <dbReference type="Pfam" id="PF17853"/>
    </source>
</evidence>